<evidence type="ECO:0000313" key="2">
    <source>
        <dbReference type="Proteomes" id="UP000515683"/>
    </source>
</evidence>
<protein>
    <submittedName>
        <fullName evidence="1">Baseplate hub protein</fullName>
    </submittedName>
</protein>
<keyword evidence="2" id="KW-1185">Reference proteome</keyword>
<sequence length="434" mass="49425">MAAQFKNISKFTIYSNYSGELSLMGSRAFSNIMIFQSMFDDTVRGSFVMNDTGYRDSKREEVNIDEIDGFNLTSGEKVELKLEDTKGNILDFKDANEFLIEDVKSSGSTTMYETFNITLCQDDFVRKEFNKHKVIKHWDGSYKISEIVNDVLKNILQTKKNVFIDPTVNKLPINGHYDDACDFCTLLASKAVSEQFPDFSGYFFFDTYEGYKFKSIDVMFSQEPKRIMLYNETQGAPNGKYTNKILESHFNHNLNVIDNIRSGSISKTILKTWDPYTHAYTETEYDANELYKTNNNAEVERPKVGTHLNIAEESSNTLNHVWNTGTKPTGTGTEEQIKNSKEPTFDIENIVRKSIMRTKQAMLYKGTITIAGDFGIFPGDVIQCDFPEISSKDLKKVVSKKKSGKYLVLDVAHLISGEHCYTKLNIIRDSIKAA</sequence>
<gene>
    <name evidence="1" type="ORF">SSCSM1_215</name>
</gene>
<organism evidence="1 2">
    <name type="scientific">Synechococcus phage S-SCSM1</name>
    <dbReference type="NCBI Taxonomy" id="2588487"/>
    <lineage>
        <taxon>Viruses</taxon>
        <taxon>Duplodnaviria</taxon>
        <taxon>Heunggongvirae</taxon>
        <taxon>Uroviricota</taxon>
        <taxon>Caudoviricetes</taxon>
        <taxon>Pantevenvirales</taxon>
        <taxon>Kyanoviridae</taxon>
        <taxon>Zhoulongquanvirus</taxon>
        <taxon>Zhoulongquanvirus esscess</taxon>
    </lineage>
</organism>
<dbReference type="Proteomes" id="UP000515683">
    <property type="component" value="Segment"/>
</dbReference>
<dbReference type="EMBL" id="MK867354">
    <property type="protein sequence ID" value="QFG06479.1"/>
    <property type="molecule type" value="Genomic_DNA"/>
</dbReference>
<reference evidence="1" key="1">
    <citation type="submission" date="2019-04" db="EMBL/GenBank/DDBJ databases">
        <title>Genomic and proteomic characterization of cyanophage S-SCSM1 provides new insights into understanding the viral gene diversity and phage-host interactions.</title>
        <authorList>
            <person name="Wang Q."/>
            <person name="Xu Y."/>
            <person name="Jiao N."/>
            <person name="Zhang R."/>
        </authorList>
    </citation>
    <scope>NUCLEOTIDE SEQUENCE [LARGE SCALE GENOMIC DNA]</scope>
</reference>
<accession>A0A6M2ZI72</accession>
<proteinExistence type="predicted"/>
<name>A0A6M2ZI72_9CAUD</name>
<evidence type="ECO:0000313" key="1">
    <source>
        <dbReference type="EMBL" id="QFG06479.1"/>
    </source>
</evidence>